<dbReference type="InterPro" id="IPR023346">
    <property type="entry name" value="Lysozyme-like_dom_sf"/>
</dbReference>
<protein>
    <submittedName>
        <fullName evidence="3">Transglycosylase SLT domain-containing protein</fullName>
    </submittedName>
</protein>
<reference evidence="3" key="2">
    <citation type="submission" date="2023-04" db="EMBL/GenBank/DDBJ databases">
        <authorList>
            <person name="Beletskiy A.V."/>
            <person name="Mardanov A.V."/>
            <person name="Ravin N.V."/>
        </authorList>
    </citation>
    <scope>NUCLEOTIDE SEQUENCE</scope>
    <source>
        <strain evidence="3">GKL-01</strain>
    </source>
</reference>
<feature type="chain" id="PRO_5041656892" evidence="1">
    <location>
        <begin position="21"/>
        <end position="271"/>
    </location>
</feature>
<proteinExistence type="predicted"/>
<organism evidence="3">
    <name type="scientific">Candidatus Thiocaldithrix dubininis</name>
    <dbReference type="NCBI Taxonomy" id="3080823"/>
    <lineage>
        <taxon>Bacteria</taxon>
        <taxon>Pseudomonadati</taxon>
        <taxon>Pseudomonadota</taxon>
        <taxon>Gammaproteobacteria</taxon>
        <taxon>Thiotrichales</taxon>
        <taxon>Thiotrichaceae</taxon>
        <taxon>Candidatus Thiocaldithrix</taxon>
    </lineage>
</organism>
<evidence type="ECO:0000256" key="1">
    <source>
        <dbReference type="SAM" id="SignalP"/>
    </source>
</evidence>
<dbReference type="InterPro" id="IPR008258">
    <property type="entry name" value="Transglycosylase_SLT_dom_1"/>
</dbReference>
<dbReference type="Proteomes" id="UP001300672">
    <property type="component" value="Chromosome"/>
</dbReference>
<dbReference type="SUPFAM" id="SSF53955">
    <property type="entry name" value="Lysozyme-like"/>
    <property type="match status" value="1"/>
</dbReference>
<name>A0AA95KDE1_9GAMM</name>
<dbReference type="EMBL" id="CP124755">
    <property type="protein sequence ID" value="WGZ89476.1"/>
    <property type="molecule type" value="Genomic_DNA"/>
</dbReference>
<dbReference type="Pfam" id="PF01464">
    <property type="entry name" value="SLT"/>
    <property type="match status" value="1"/>
</dbReference>
<feature type="signal peptide" evidence="1">
    <location>
        <begin position="1"/>
        <end position="20"/>
    </location>
</feature>
<gene>
    <name evidence="3" type="ORF">QJT80_08115</name>
</gene>
<dbReference type="KEGG" id="tdu:QJT80_08115"/>
<reference evidence="3" key="1">
    <citation type="journal article" date="2023" name="Int. J. Mol. Sci.">
        <title>Metagenomics Revealed a New Genus 'Candidatus Thiocaldithrix dubininis' gen. nov., sp. nov. and a New Species 'Candidatus Thiothrix putei' sp. nov. in the Family Thiotrichaceae, Some Members of Which Have Traits of Both Na+- and H+-Motive Energetics.</title>
        <authorList>
            <person name="Ravin N.V."/>
            <person name="Muntyan M.S."/>
            <person name="Smolyakov D.D."/>
            <person name="Rudenko T.S."/>
            <person name="Beletsky A.V."/>
            <person name="Mardanov A.V."/>
            <person name="Grabovich M.Y."/>
        </authorList>
    </citation>
    <scope>NUCLEOTIDE SEQUENCE</scope>
    <source>
        <strain evidence="3">GKL-01</strain>
    </source>
</reference>
<evidence type="ECO:0000313" key="3">
    <source>
        <dbReference type="EMBL" id="WGZ89476.1"/>
    </source>
</evidence>
<dbReference type="Gene3D" id="1.10.530.10">
    <property type="match status" value="1"/>
</dbReference>
<accession>A0AA95KDE1</accession>
<dbReference type="AlphaFoldDB" id="A0AA95KDE1"/>
<feature type="domain" description="Transglycosylase SLT" evidence="2">
    <location>
        <begin position="109"/>
        <end position="225"/>
    </location>
</feature>
<keyword evidence="1" id="KW-0732">Signal</keyword>
<sequence length="271" mass="31569">MKTYPLIGLLLCSLYMQVDAAPKKIKHTSPTLEHYATTTTTPSAFAQTNYDLFAKFLEKSLTGQGKLDFYQMSKQVKRNIQWLDAQNTNAYNDAFRRSFKFIQHYDLKGMPSIIMLIPYMESQWQANKGDPKGDYGYWQLVPEVLNEIKTLDYIPASFNKHNINQIREHPQLSTYAAQIHLRRYYFYFAKVAKYSESDAWLFTLVSYNWGAGNVKRLLAELKKQGQTPNFANFYQSLYKLYQKNPNDRSIRAAAAYVPSLWNMAQLLKKVN</sequence>
<evidence type="ECO:0000259" key="2">
    <source>
        <dbReference type="Pfam" id="PF01464"/>
    </source>
</evidence>